<dbReference type="EMBL" id="JAJSOF020000013">
    <property type="protein sequence ID" value="KAJ4442744.1"/>
    <property type="molecule type" value="Genomic_DNA"/>
</dbReference>
<keyword evidence="2" id="KW-1185">Reference proteome</keyword>
<dbReference type="PROSITE" id="PS51257">
    <property type="entry name" value="PROKAR_LIPOPROTEIN"/>
    <property type="match status" value="1"/>
</dbReference>
<comment type="caution">
    <text evidence="1">The sequence shown here is derived from an EMBL/GenBank/DDBJ whole genome shotgun (WGS) entry which is preliminary data.</text>
</comment>
<name>A0ABQ8T9U6_PERAM</name>
<reference evidence="1 2" key="1">
    <citation type="journal article" date="2022" name="Allergy">
        <title>Genome assembly and annotation of Periplaneta americana reveal a comprehensive cockroach allergen profile.</title>
        <authorList>
            <person name="Wang L."/>
            <person name="Xiong Q."/>
            <person name="Saelim N."/>
            <person name="Wang L."/>
            <person name="Nong W."/>
            <person name="Wan A.T."/>
            <person name="Shi M."/>
            <person name="Liu X."/>
            <person name="Cao Q."/>
            <person name="Hui J.H.L."/>
            <person name="Sookrung N."/>
            <person name="Leung T.F."/>
            <person name="Tungtrongchitr A."/>
            <person name="Tsui S.K.W."/>
        </authorList>
    </citation>
    <scope>NUCLEOTIDE SEQUENCE [LARGE SCALE GENOMIC DNA]</scope>
    <source>
        <strain evidence="1">PWHHKU_190912</strain>
    </source>
</reference>
<sequence>MKKNTVYSVVELKLRSLVAPVTSCSCVVGGPYKTCVMELDSEIDKDAILFQRTEKIQNSTGIEVQTLHFVVMCKFVKMLRFNLRLRTWTVQETAQCVLWLADLQSVKREQHRFKIEQDRTLPTNDSILHWNKQHGGKSRVMECALIRVLMGEEIFSRNFGQCMGSVSTQHRDDRNPVAKASYNVWGYHRANNTIPPF</sequence>
<protein>
    <submittedName>
        <fullName evidence="1">Uncharacterized protein</fullName>
    </submittedName>
</protein>
<evidence type="ECO:0000313" key="1">
    <source>
        <dbReference type="EMBL" id="KAJ4442744.1"/>
    </source>
</evidence>
<accession>A0ABQ8T9U6</accession>
<gene>
    <name evidence="1" type="ORF">ANN_04335</name>
</gene>
<proteinExistence type="predicted"/>
<organism evidence="1 2">
    <name type="scientific">Periplaneta americana</name>
    <name type="common">American cockroach</name>
    <name type="synonym">Blatta americana</name>
    <dbReference type="NCBI Taxonomy" id="6978"/>
    <lineage>
        <taxon>Eukaryota</taxon>
        <taxon>Metazoa</taxon>
        <taxon>Ecdysozoa</taxon>
        <taxon>Arthropoda</taxon>
        <taxon>Hexapoda</taxon>
        <taxon>Insecta</taxon>
        <taxon>Pterygota</taxon>
        <taxon>Neoptera</taxon>
        <taxon>Polyneoptera</taxon>
        <taxon>Dictyoptera</taxon>
        <taxon>Blattodea</taxon>
        <taxon>Blattoidea</taxon>
        <taxon>Blattidae</taxon>
        <taxon>Blattinae</taxon>
        <taxon>Periplaneta</taxon>
    </lineage>
</organism>
<evidence type="ECO:0000313" key="2">
    <source>
        <dbReference type="Proteomes" id="UP001148838"/>
    </source>
</evidence>
<dbReference type="Proteomes" id="UP001148838">
    <property type="component" value="Unassembled WGS sequence"/>
</dbReference>